<dbReference type="SUPFAM" id="SSF52058">
    <property type="entry name" value="L domain-like"/>
    <property type="match status" value="1"/>
</dbReference>
<evidence type="ECO:0000313" key="2">
    <source>
        <dbReference type="Proteomes" id="UP000009328"/>
    </source>
</evidence>
<dbReference type="AlphaFoldDB" id="K0KNA7"/>
<reference evidence="1 2" key="1">
    <citation type="journal article" date="2012" name="Eukaryot. Cell">
        <title>Draft genome sequence of Wickerhamomyces ciferrii NRRL Y-1031 F-60-10.</title>
        <authorList>
            <person name="Schneider J."/>
            <person name="Andrea H."/>
            <person name="Blom J."/>
            <person name="Jaenicke S."/>
            <person name="Ruckert C."/>
            <person name="Schorsch C."/>
            <person name="Szczepanowski R."/>
            <person name="Farwick M."/>
            <person name="Goesmann A."/>
            <person name="Puhler A."/>
            <person name="Schaffer S."/>
            <person name="Tauch A."/>
            <person name="Kohler T."/>
            <person name="Brinkrolf K."/>
        </authorList>
    </citation>
    <scope>NUCLEOTIDE SEQUENCE [LARGE SCALE GENOMIC DNA]</scope>
    <source>
        <strain evidence="2">ATCC 14091 / BCRC 22168 / CBS 111 / JCM 3599 / NBRC 0793 / NRRL Y-1031 F-60-10</strain>
    </source>
</reference>
<dbReference type="InParanoid" id="K0KNA7"/>
<evidence type="ECO:0000313" key="1">
    <source>
        <dbReference type="EMBL" id="CCH42608.1"/>
    </source>
</evidence>
<dbReference type="InterPro" id="IPR032675">
    <property type="entry name" value="LRR_dom_sf"/>
</dbReference>
<dbReference type="Proteomes" id="UP000009328">
    <property type="component" value="Unassembled WGS sequence"/>
</dbReference>
<accession>K0KNA7</accession>
<keyword evidence="2" id="KW-1185">Reference proteome</keyword>
<name>K0KNA7_WICCF</name>
<organism evidence="1 2">
    <name type="scientific">Wickerhamomyces ciferrii (strain ATCC 14091 / BCRC 22168 / CBS 111 / JCM 3599 / NBRC 0793 / NRRL Y-1031 F-60-10)</name>
    <name type="common">Yeast</name>
    <name type="synonym">Pichia ciferrii</name>
    <dbReference type="NCBI Taxonomy" id="1206466"/>
    <lineage>
        <taxon>Eukaryota</taxon>
        <taxon>Fungi</taxon>
        <taxon>Dikarya</taxon>
        <taxon>Ascomycota</taxon>
        <taxon>Saccharomycotina</taxon>
        <taxon>Saccharomycetes</taxon>
        <taxon>Phaffomycetales</taxon>
        <taxon>Wickerhamomycetaceae</taxon>
        <taxon>Wickerhamomyces</taxon>
    </lineage>
</organism>
<gene>
    <name evidence="1" type="ORF">BN7_2152</name>
</gene>
<sequence length="581" mass="68591">MPRKRKLPVGRPRKYPVVKKPVPNKEVQSKRQTWARVFNLPFEIVSLIFKYAGPLDYWAYRVLREFERFRICLDPVYFVQTNVPSSCQLFRIPLDQEEENHTFKKFNDFVRNIKKHGKAFKYCDYRHVFIEMEVNDYNTAETLHRILDYLKSEHIECSLFIKSTGLPELSYSRNFFPWRFAEELKMEVLLYGQSQLILDPGLAKIIGNWVFESYPLTKRYKFLEYPAGLEIDDASIGSLSELLMNQKNVVYKKSVQNLKTLKVVEGYDFFRRCDGCIFKNLEILNLYACYSRRGNFNLNKVSFPKLKRLILKQCDLGKITDSSFPELKALIINEDLDFQRGKEKINHPFRLIILNNDFSSLETLEIRSLRIGQIFGNTYKESMRLLNIDSMLSDEGTFGDIPDLVSRCESFVLDASNMTQDVITDLFNDFYNVKKLKKMKIIDTLSDNLDYLSKKTFPSLEFLDLSLNKPEITELPKLKMPSLKVLVLLDSFVEIVNTQELISLEVIMFSSSKRETERTRYRDNFGDSWFNRENYMYLIDLRKVPDFSRTFNIDLRFHKAKEYSDSEHPPSYENMLIKTFL</sequence>
<dbReference type="Gene3D" id="3.80.10.10">
    <property type="entry name" value="Ribonuclease Inhibitor"/>
    <property type="match status" value="1"/>
</dbReference>
<protein>
    <submittedName>
        <fullName evidence="1">Internalin-I</fullName>
    </submittedName>
</protein>
<dbReference type="EMBL" id="CAIF01000049">
    <property type="protein sequence ID" value="CCH42608.1"/>
    <property type="molecule type" value="Genomic_DNA"/>
</dbReference>
<comment type="caution">
    <text evidence="1">The sequence shown here is derived from an EMBL/GenBank/DDBJ whole genome shotgun (WGS) entry which is preliminary data.</text>
</comment>
<proteinExistence type="predicted"/>
<dbReference type="HOGENOM" id="CLU_469462_0_0_1"/>